<dbReference type="RefSeq" id="XP_029220414.1">
    <property type="nucleotide sequence ID" value="XM_029363048.1"/>
</dbReference>
<feature type="signal peptide" evidence="2">
    <location>
        <begin position="1"/>
        <end position="19"/>
    </location>
</feature>
<keyword evidence="5" id="KW-1185">Reference proteome</keyword>
<dbReference type="PANTHER" id="PTHR24361:SF613">
    <property type="entry name" value="NUCLEAR RECEPTOR-BINDING PROTEIN-RELATED"/>
    <property type="match status" value="1"/>
</dbReference>
<dbReference type="KEGG" id="bbes:BESB_045970"/>
<dbReference type="PROSITE" id="PS50011">
    <property type="entry name" value="PROTEIN_KINASE_DOM"/>
    <property type="match status" value="1"/>
</dbReference>
<evidence type="ECO:0000256" key="2">
    <source>
        <dbReference type="SAM" id="SignalP"/>
    </source>
</evidence>
<sequence length="551" mass="60341">MTRSLVTAFLLALVTCTASKYFHCDHTCTVGCCFFGHTLRLSSHRGGPAAHSFKITIKHDPGFERTASLQFSKDATSLAFGDISIASEEGAVSVSDITPQSVTGIHSGPSYGGVSAWLPSETNLKKQRKLRIRTRRDAADSRFSLRDRTEPPGTGSGSFIQTPSGLVNPGNPYVRTDVKGRADLKTAVHQQLRVVTHLSPVQREGKEALESAFAEGLELHLVSLLDGTPSVLGGRPRFLGIGTEGVVFEMQKKDPNSGSWHTTVAAKASIVPKTVFNSRMSTKQKRVMAKAVGDRFLSVESRLRRGLKHMTSEQLLLHGLLVPQDVAQIRNLPMFYEAGPYYVLPLVSVYVAFETDLFEVATRPLSVAAKLHVTRQLLYSLAWLHKQSFTHNDFKTENVLVNHEGKVVISDFGFARKVEVEATIEYTPRYLDPQTARAVLARQSSAVTTPKRDAWALGIVLFELWCSSLPYGLQLYRSSPSHEFLQALVAAQKAGRSGPDFSVCPSTPNKVKTLISGLLKWEGEERLLPAAAVDGFISSTRTEADACDVSD</sequence>
<dbReference type="GO" id="GO:0005524">
    <property type="term" value="F:ATP binding"/>
    <property type="evidence" value="ECO:0007669"/>
    <property type="project" value="InterPro"/>
</dbReference>
<dbReference type="OrthoDB" id="346916at2759"/>
<dbReference type="GeneID" id="40309527"/>
<dbReference type="STRING" id="94643.A0A2A9MEI9"/>
<dbReference type="Proteomes" id="UP000224006">
    <property type="component" value="Chromosome III"/>
</dbReference>
<keyword evidence="2" id="KW-0732">Signal</keyword>
<reference evidence="4 5" key="1">
    <citation type="submission" date="2017-09" db="EMBL/GenBank/DDBJ databases">
        <title>Genome sequencing of Besnoitia besnoiti strain Bb-Ger1.</title>
        <authorList>
            <person name="Schares G."/>
            <person name="Venepally P."/>
            <person name="Lorenzi H.A."/>
        </authorList>
    </citation>
    <scope>NUCLEOTIDE SEQUENCE [LARGE SCALE GENOMIC DNA]</scope>
    <source>
        <strain evidence="4 5">Bb-Ger1</strain>
    </source>
</reference>
<dbReference type="Pfam" id="PF00069">
    <property type="entry name" value="Pkinase"/>
    <property type="match status" value="1"/>
</dbReference>
<accession>A0A2A9MEI9</accession>
<evidence type="ECO:0000256" key="1">
    <source>
        <dbReference type="SAM" id="MobiDB-lite"/>
    </source>
</evidence>
<dbReference type="InterPro" id="IPR008271">
    <property type="entry name" value="Ser/Thr_kinase_AS"/>
</dbReference>
<proteinExistence type="predicted"/>
<dbReference type="SUPFAM" id="SSF56112">
    <property type="entry name" value="Protein kinase-like (PK-like)"/>
    <property type="match status" value="1"/>
</dbReference>
<comment type="caution">
    <text evidence="4">The sequence shown here is derived from an EMBL/GenBank/DDBJ whole genome shotgun (WGS) entry which is preliminary data.</text>
</comment>
<dbReference type="VEuPathDB" id="ToxoDB:BESB_045970"/>
<name>A0A2A9MEI9_BESBE</name>
<dbReference type="AlphaFoldDB" id="A0A2A9MEI9"/>
<dbReference type="GO" id="GO:0005737">
    <property type="term" value="C:cytoplasm"/>
    <property type="evidence" value="ECO:0007669"/>
    <property type="project" value="TreeGrafter"/>
</dbReference>
<gene>
    <name evidence="4" type="ORF">BESB_045970</name>
</gene>
<evidence type="ECO:0000313" key="5">
    <source>
        <dbReference type="Proteomes" id="UP000224006"/>
    </source>
</evidence>
<feature type="domain" description="Protein kinase" evidence="3">
    <location>
        <begin position="233"/>
        <end position="537"/>
    </location>
</feature>
<evidence type="ECO:0000259" key="3">
    <source>
        <dbReference type="PROSITE" id="PS50011"/>
    </source>
</evidence>
<organism evidence="4 5">
    <name type="scientific">Besnoitia besnoiti</name>
    <name type="common">Apicomplexan protozoan</name>
    <dbReference type="NCBI Taxonomy" id="94643"/>
    <lineage>
        <taxon>Eukaryota</taxon>
        <taxon>Sar</taxon>
        <taxon>Alveolata</taxon>
        <taxon>Apicomplexa</taxon>
        <taxon>Conoidasida</taxon>
        <taxon>Coccidia</taxon>
        <taxon>Eucoccidiorida</taxon>
        <taxon>Eimeriorina</taxon>
        <taxon>Sarcocystidae</taxon>
        <taxon>Besnoitia</taxon>
    </lineage>
</organism>
<dbReference type="EMBL" id="NWUJ01000003">
    <property type="protein sequence ID" value="PFH36405.1"/>
    <property type="molecule type" value="Genomic_DNA"/>
</dbReference>
<dbReference type="PROSITE" id="PS00108">
    <property type="entry name" value="PROTEIN_KINASE_ST"/>
    <property type="match status" value="1"/>
</dbReference>
<dbReference type="InterPro" id="IPR053235">
    <property type="entry name" value="Ser_Thr_kinase"/>
</dbReference>
<dbReference type="GO" id="GO:0004674">
    <property type="term" value="F:protein serine/threonine kinase activity"/>
    <property type="evidence" value="ECO:0007669"/>
    <property type="project" value="TreeGrafter"/>
</dbReference>
<feature type="chain" id="PRO_5012993138" description="Protein kinase domain-containing protein" evidence="2">
    <location>
        <begin position="20"/>
        <end position="551"/>
    </location>
</feature>
<dbReference type="InterPro" id="IPR000719">
    <property type="entry name" value="Prot_kinase_dom"/>
</dbReference>
<feature type="region of interest" description="Disordered" evidence="1">
    <location>
        <begin position="133"/>
        <end position="166"/>
    </location>
</feature>
<evidence type="ECO:0000313" key="4">
    <source>
        <dbReference type="EMBL" id="PFH36405.1"/>
    </source>
</evidence>
<dbReference type="PANTHER" id="PTHR24361">
    <property type="entry name" value="MITOGEN-ACTIVATED KINASE KINASE KINASE"/>
    <property type="match status" value="1"/>
</dbReference>
<feature type="compositionally biased region" description="Basic and acidic residues" evidence="1">
    <location>
        <begin position="135"/>
        <end position="150"/>
    </location>
</feature>
<dbReference type="Gene3D" id="1.10.510.10">
    <property type="entry name" value="Transferase(Phosphotransferase) domain 1"/>
    <property type="match status" value="1"/>
</dbReference>
<protein>
    <recommendedName>
        <fullName evidence="3">Protein kinase domain-containing protein</fullName>
    </recommendedName>
</protein>
<dbReference type="InterPro" id="IPR011009">
    <property type="entry name" value="Kinase-like_dom_sf"/>
</dbReference>